<proteinExistence type="predicted"/>
<evidence type="ECO:0000256" key="1">
    <source>
        <dbReference type="SAM" id="MobiDB-lite"/>
    </source>
</evidence>
<keyword evidence="4" id="KW-1185">Reference proteome</keyword>
<feature type="compositionally biased region" description="Basic residues" evidence="1">
    <location>
        <begin position="13"/>
        <end position="28"/>
    </location>
</feature>
<organism evidence="3 4">
    <name type="scientific">Glossina austeni</name>
    <name type="common">Savannah tsetse fly</name>
    <dbReference type="NCBI Taxonomy" id="7395"/>
    <lineage>
        <taxon>Eukaryota</taxon>
        <taxon>Metazoa</taxon>
        <taxon>Ecdysozoa</taxon>
        <taxon>Arthropoda</taxon>
        <taxon>Hexapoda</taxon>
        <taxon>Insecta</taxon>
        <taxon>Pterygota</taxon>
        <taxon>Neoptera</taxon>
        <taxon>Endopterygota</taxon>
        <taxon>Diptera</taxon>
        <taxon>Brachycera</taxon>
        <taxon>Muscomorpha</taxon>
        <taxon>Hippoboscoidea</taxon>
        <taxon>Glossinidae</taxon>
        <taxon>Glossina</taxon>
    </lineage>
</organism>
<feature type="transmembrane region" description="Helical" evidence="2">
    <location>
        <begin position="117"/>
        <end position="137"/>
    </location>
</feature>
<keyword evidence="2" id="KW-1133">Transmembrane helix</keyword>
<evidence type="ECO:0000256" key="2">
    <source>
        <dbReference type="SAM" id="Phobius"/>
    </source>
</evidence>
<accession>A0A1A9V1J9</accession>
<feature type="region of interest" description="Disordered" evidence="1">
    <location>
        <begin position="9"/>
        <end position="36"/>
    </location>
</feature>
<keyword evidence="2" id="KW-0812">Transmembrane</keyword>
<feature type="region of interest" description="Disordered" evidence="1">
    <location>
        <begin position="245"/>
        <end position="269"/>
    </location>
</feature>
<name>A0A1A9V1J9_GLOAU</name>
<dbReference type="AlphaFoldDB" id="A0A1A9V1J9"/>
<reference evidence="3" key="1">
    <citation type="submission" date="2020-05" db="UniProtKB">
        <authorList>
            <consortium name="EnsemblMetazoa"/>
        </authorList>
    </citation>
    <scope>IDENTIFICATION</scope>
    <source>
        <strain evidence="3">TTRI</strain>
    </source>
</reference>
<feature type="transmembrane region" description="Helical" evidence="2">
    <location>
        <begin position="176"/>
        <end position="194"/>
    </location>
</feature>
<dbReference type="EnsemblMetazoa" id="GAUT022858-RA">
    <property type="protein sequence ID" value="GAUT022858-PA"/>
    <property type="gene ID" value="GAUT022858"/>
</dbReference>
<feature type="transmembrane region" description="Helical" evidence="2">
    <location>
        <begin position="200"/>
        <end position="222"/>
    </location>
</feature>
<dbReference type="VEuPathDB" id="VectorBase:GAUT022858"/>
<evidence type="ECO:0000313" key="3">
    <source>
        <dbReference type="EnsemblMetazoa" id="GAUT022858-PA"/>
    </source>
</evidence>
<feature type="compositionally biased region" description="Basic residues" evidence="1">
    <location>
        <begin position="245"/>
        <end position="257"/>
    </location>
</feature>
<evidence type="ECO:0000313" key="4">
    <source>
        <dbReference type="Proteomes" id="UP000078200"/>
    </source>
</evidence>
<protein>
    <submittedName>
        <fullName evidence="3">Uncharacterized protein</fullName>
    </submittedName>
</protein>
<dbReference type="Proteomes" id="UP000078200">
    <property type="component" value="Unassembled WGS sequence"/>
</dbReference>
<feature type="transmembrane region" description="Helical" evidence="2">
    <location>
        <begin position="64"/>
        <end position="86"/>
    </location>
</feature>
<feature type="transmembrane region" description="Helical" evidence="2">
    <location>
        <begin position="143"/>
        <end position="164"/>
    </location>
</feature>
<sequence length="269" mass="31022">MAAAAAAAANASHHPHSHHHHHHHHLHHQSSSSHSSQWSSTRYHQHLVQQQQQQQSATLRMGKYALFITLWVLYFVSVLLMLGDLLLTEFNIYVLGFYALTNATLLYRLFGVCWYTVILHGSIPLAVLIFMIVVHWFDDLKTFLVSSIVIPLAIQTLLAIPLVLLRCRRDCNLQALLTGIHAHLGLMVIIVYFWSACFLLRRYIAAALLCMLYMLVYLAIILTPHLYGITRQLFTKYMPKFKRKVKKSKKDKKKKNAKIYPEQTNPSRN</sequence>
<keyword evidence="2" id="KW-0472">Membrane</keyword>
<feature type="transmembrane region" description="Helical" evidence="2">
    <location>
        <begin position="92"/>
        <end position="110"/>
    </location>
</feature>